<evidence type="ECO:0000256" key="11">
    <source>
        <dbReference type="HAMAP-Rule" id="MF_01479"/>
    </source>
</evidence>
<proteinExistence type="inferred from homology"/>
<keyword evidence="10 11" id="KW-0804">Transcription</keyword>
<keyword evidence="3 11" id="KW-0004">4Fe-4S</keyword>
<dbReference type="Proteomes" id="UP000636661">
    <property type="component" value="Unassembled WGS sequence"/>
</dbReference>
<keyword evidence="7 11" id="KW-0805">Transcription regulation</keyword>
<evidence type="ECO:0000256" key="3">
    <source>
        <dbReference type="ARBA" id="ARBA00022485"/>
    </source>
</evidence>
<feature type="domain" description="4Fe-4S Wbl-type" evidence="13">
    <location>
        <begin position="34"/>
        <end position="96"/>
    </location>
</feature>
<dbReference type="EMBL" id="BMTP01000006">
    <property type="protein sequence ID" value="GGU39917.1"/>
    <property type="molecule type" value="Genomic_DNA"/>
</dbReference>
<evidence type="ECO:0000259" key="13">
    <source>
        <dbReference type="PROSITE" id="PS51674"/>
    </source>
</evidence>
<feature type="binding site" evidence="11">
    <location>
        <position position="72"/>
    </location>
    <ligand>
        <name>[4Fe-4S] cluster</name>
        <dbReference type="ChEBI" id="CHEBI:49883"/>
    </ligand>
</feature>
<evidence type="ECO:0000256" key="12">
    <source>
        <dbReference type="SAM" id="MobiDB-lite"/>
    </source>
</evidence>
<dbReference type="HAMAP" id="MF_01479">
    <property type="entry name" value="WhiB"/>
    <property type="match status" value="1"/>
</dbReference>
<evidence type="ECO:0000313" key="15">
    <source>
        <dbReference type="Proteomes" id="UP000636661"/>
    </source>
</evidence>
<dbReference type="GO" id="GO:0003677">
    <property type="term" value="F:DNA binding"/>
    <property type="evidence" value="ECO:0007669"/>
    <property type="project" value="UniProtKB-UniRule"/>
</dbReference>
<name>A0A918M449_9ACTN</name>
<evidence type="ECO:0000256" key="7">
    <source>
        <dbReference type="ARBA" id="ARBA00023015"/>
    </source>
</evidence>
<comment type="PTM">
    <text evidence="11">Upon Fe-S cluster removal intramolecular disulfide bonds are formed.</text>
</comment>
<dbReference type="GO" id="GO:0047134">
    <property type="term" value="F:protein-disulfide reductase [NAD(P)H] activity"/>
    <property type="evidence" value="ECO:0007669"/>
    <property type="project" value="TreeGrafter"/>
</dbReference>
<keyword evidence="8 11" id="KW-0238">DNA-binding</keyword>
<feature type="region of interest" description="Disordered" evidence="12">
    <location>
        <begin position="1"/>
        <end position="26"/>
    </location>
</feature>
<sequence>MPNSFDPSTWGDPERTNRSTDWESSMSDWRQQAFCRDEDPDLFFPIGNTGPAVLQAEEAKTVCRRCPVREPCLEWALESSQEAGVWGATTEDERRALKRRRAARRAARGTG</sequence>
<comment type="PTM">
    <text evidence="11">The Fe-S cluster can be nitrosylated by nitric oxide (NO).</text>
</comment>
<keyword evidence="15" id="KW-1185">Reference proteome</keyword>
<dbReference type="GO" id="GO:0051539">
    <property type="term" value="F:4 iron, 4 sulfur cluster binding"/>
    <property type="evidence" value="ECO:0007669"/>
    <property type="project" value="UniProtKB-UniRule"/>
</dbReference>
<keyword evidence="6 11" id="KW-0411">Iron-sulfur</keyword>
<gene>
    <name evidence="11" type="primary">whiB</name>
    <name evidence="14" type="ORF">GCM10010274_29490</name>
</gene>
<keyword evidence="5 11" id="KW-0408">Iron</keyword>
<dbReference type="PANTHER" id="PTHR38839:SF6">
    <property type="entry name" value="TRANSCRIPTIONAL REGULATOR WHIB1"/>
    <property type="match status" value="1"/>
</dbReference>
<organism evidence="14 15">
    <name type="scientific">Streptomyces lavendofoliae</name>
    <dbReference type="NCBI Taxonomy" id="67314"/>
    <lineage>
        <taxon>Bacteria</taxon>
        <taxon>Bacillati</taxon>
        <taxon>Actinomycetota</taxon>
        <taxon>Actinomycetes</taxon>
        <taxon>Kitasatosporales</taxon>
        <taxon>Streptomycetaceae</taxon>
        <taxon>Streptomyces</taxon>
    </lineage>
</organism>
<dbReference type="GO" id="GO:0045892">
    <property type="term" value="P:negative regulation of DNA-templated transcription"/>
    <property type="evidence" value="ECO:0007669"/>
    <property type="project" value="TreeGrafter"/>
</dbReference>
<dbReference type="GO" id="GO:0046872">
    <property type="term" value="F:metal ion binding"/>
    <property type="evidence" value="ECO:0007669"/>
    <property type="project" value="UniProtKB-KW"/>
</dbReference>
<comment type="similarity">
    <text evidence="2 11">Belongs to the WhiB family.</text>
</comment>
<evidence type="ECO:0000256" key="10">
    <source>
        <dbReference type="ARBA" id="ARBA00023163"/>
    </source>
</evidence>
<dbReference type="GO" id="GO:0005737">
    <property type="term" value="C:cytoplasm"/>
    <property type="evidence" value="ECO:0007669"/>
    <property type="project" value="UniProtKB-SubCell"/>
</dbReference>
<keyword evidence="9 11" id="KW-1015">Disulfide bond</keyword>
<dbReference type="InterPro" id="IPR034768">
    <property type="entry name" value="4FE4S_WBL"/>
</dbReference>
<dbReference type="AlphaFoldDB" id="A0A918M449"/>
<evidence type="ECO:0000256" key="6">
    <source>
        <dbReference type="ARBA" id="ARBA00023014"/>
    </source>
</evidence>
<evidence type="ECO:0000256" key="1">
    <source>
        <dbReference type="ARBA" id="ARBA00004496"/>
    </source>
</evidence>
<dbReference type="PROSITE" id="PS51674">
    <property type="entry name" value="4FE4S_WBL"/>
    <property type="match status" value="1"/>
</dbReference>
<dbReference type="PANTHER" id="PTHR38839">
    <property type="entry name" value="TRANSCRIPTIONAL REGULATOR WHID-RELATED"/>
    <property type="match status" value="1"/>
</dbReference>
<comment type="caution">
    <text evidence="14">The sequence shown here is derived from an EMBL/GenBank/DDBJ whole genome shotgun (WGS) entry which is preliminary data.</text>
</comment>
<feature type="binding site" evidence="11">
    <location>
        <position position="66"/>
    </location>
    <ligand>
        <name>[4Fe-4S] cluster</name>
        <dbReference type="ChEBI" id="CHEBI:49883"/>
    </ligand>
</feature>
<evidence type="ECO:0000256" key="9">
    <source>
        <dbReference type="ARBA" id="ARBA00023157"/>
    </source>
</evidence>
<dbReference type="GO" id="GO:0045454">
    <property type="term" value="P:cell redox homeostasis"/>
    <property type="evidence" value="ECO:0007669"/>
    <property type="project" value="TreeGrafter"/>
</dbReference>
<protein>
    <recommendedName>
        <fullName evidence="11">Transcriptional regulator WhiB</fullName>
    </recommendedName>
</protein>
<comment type="subcellular location">
    <subcellularLocation>
        <location evidence="1 11">Cytoplasm</location>
    </subcellularLocation>
</comment>
<dbReference type="GO" id="GO:0035731">
    <property type="term" value="F:dinitrosyl-iron complex binding"/>
    <property type="evidence" value="ECO:0007669"/>
    <property type="project" value="UniProtKB-UniRule"/>
</dbReference>
<dbReference type="InterPro" id="IPR003482">
    <property type="entry name" value="Whib"/>
</dbReference>
<dbReference type="Pfam" id="PF02467">
    <property type="entry name" value="Whib"/>
    <property type="match status" value="1"/>
</dbReference>
<reference evidence="14" key="2">
    <citation type="submission" date="2020-09" db="EMBL/GenBank/DDBJ databases">
        <authorList>
            <person name="Sun Q."/>
            <person name="Ohkuma M."/>
        </authorList>
    </citation>
    <scope>NUCLEOTIDE SEQUENCE</scope>
    <source>
        <strain evidence="14">JCM 4391</strain>
    </source>
</reference>
<comment type="function">
    <text evidence="11">Acts as a transcriptional regulator. Probably redox-responsive. The apo- but not holo-form probably binds DNA.</text>
</comment>
<comment type="cofactor">
    <cofactor evidence="11">
        <name>[4Fe-4S] cluster</name>
        <dbReference type="ChEBI" id="CHEBI:49883"/>
    </cofactor>
    <text evidence="11">Binds 1 [4Fe-4S] cluster per subunit. Following nitrosylation of the [4Fe-4S] cluster binds 1 [4Fe-8(NO)] cluster per subunit.</text>
</comment>
<keyword evidence="11" id="KW-0963">Cytoplasm</keyword>
<reference evidence="14" key="1">
    <citation type="journal article" date="2014" name="Int. J. Syst. Evol. Microbiol.">
        <title>Complete genome sequence of Corynebacterium casei LMG S-19264T (=DSM 44701T), isolated from a smear-ripened cheese.</title>
        <authorList>
            <consortium name="US DOE Joint Genome Institute (JGI-PGF)"/>
            <person name="Walter F."/>
            <person name="Albersmeier A."/>
            <person name="Kalinowski J."/>
            <person name="Ruckert C."/>
        </authorList>
    </citation>
    <scope>NUCLEOTIDE SEQUENCE</scope>
    <source>
        <strain evidence="14">JCM 4391</strain>
    </source>
</reference>
<evidence type="ECO:0000256" key="5">
    <source>
        <dbReference type="ARBA" id="ARBA00023004"/>
    </source>
</evidence>
<evidence type="ECO:0000313" key="14">
    <source>
        <dbReference type="EMBL" id="GGU39917.1"/>
    </source>
</evidence>
<evidence type="ECO:0000256" key="8">
    <source>
        <dbReference type="ARBA" id="ARBA00023125"/>
    </source>
</evidence>
<feature type="compositionally biased region" description="Basic and acidic residues" evidence="12">
    <location>
        <begin position="12"/>
        <end position="21"/>
    </location>
</feature>
<feature type="binding site" evidence="11">
    <location>
        <position position="63"/>
    </location>
    <ligand>
        <name>[4Fe-4S] cluster</name>
        <dbReference type="ChEBI" id="CHEBI:49883"/>
    </ligand>
</feature>
<accession>A0A918M449</accession>
<keyword evidence="4 11" id="KW-0479">Metal-binding</keyword>
<evidence type="ECO:0000256" key="4">
    <source>
        <dbReference type="ARBA" id="ARBA00022723"/>
    </source>
</evidence>
<feature type="binding site" evidence="11">
    <location>
        <position position="35"/>
    </location>
    <ligand>
        <name>[4Fe-4S] cluster</name>
        <dbReference type="ChEBI" id="CHEBI:49883"/>
    </ligand>
</feature>
<evidence type="ECO:0000256" key="2">
    <source>
        <dbReference type="ARBA" id="ARBA00006597"/>
    </source>
</evidence>